<gene>
    <name evidence="3" type="ORF">LPW39_02990</name>
</gene>
<evidence type="ECO:0000256" key="1">
    <source>
        <dbReference type="ARBA" id="ARBA00006987"/>
    </source>
</evidence>
<dbReference type="InterPro" id="IPR005064">
    <property type="entry name" value="BUG"/>
</dbReference>
<dbReference type="Pfam" id="PF03401">
    <property type="entry name" value="TctC"/>
    <property type="match status" value="1"/>
</dbReference>
<keyword evidence="4" id="KW-1185">Reference proteome</keyword>
<dbReference type="PANTHER" id="PTHR42928">
    <property type="entry name" value="TRICARBOXYLATE-BINDING PROTEIN"/>
    <property type="match status" value="1"/>
</dbReference>
<dbReference type="RefSeq" id="WP_230771209.1">
    <property type="nucleotide sequence ID" value="NZ_JAJNCT010000005.1"/>
</dbReference>
<comment type="similarity">
    <text evidence="1">Belongs to the UPF0065 (bug) family.</text>
</comment>
<dbReference type="SUPFAM" id="SSF53850">
    <property type="entry name" value="Periplasmic binding protein-like II"/>
    <property type="match status" value="1"/>
</dbReference>
<dbReference type="PANTHER" id="PTHR42928:SF5">
    <property type="entry name" value="BLR1237 PROTEIN"/>
    <property type="match status" value="1"/>
</dbReference>
<evidence type="ECO:0000313" key="3">
    <source>
        <dbReference type="EMBL" id="MCD2164097.1"/>
    </source>
</evidence>
<evidence type="ECO:0000313" key="4">
    <source>
        <dbReference type="Proteomes" id="UP001199260"/>
    </source>
</evidence>
<dbReference type="CDD" id="cd13578">
    <property type="entry name" value="PBP2_Bug27"/>
    <property type="match status" value="1"/>
</dbReference>
<accession>A0AAW4XPW1</accession>
<evidence type="ECO:0000256" key="2">
    <source>
        <dbReference type="SAM" id="SignalP"/>
    </source>
</evidence>
<dbReference type="Proteomes" id="UP001199260">
    <property type="component" value="Unassembled WGS sequence"/>
</dbReference>
<name>A0AAW4XPW1_9BURK</name>
<reference evidence="3 4" key="1">
    <citation type="submission" date="2021-11" db="EMBL/GenBank/DDBJ databases">
        <title>Genome sequence.</title>
        <authorList>
            <person name="Sun Q."/>
        </authorList>
    </citation>
    <scope>NUCLEOTIDE SEQUENCE [LARGE SCALE GENOMIC DNA]</scope>
    <source>
        <strain evidence="3 4">KCTC 12005</strain>
    </source>
</reference>
<dbReference type="Gene3D" id="3.40.190.10">
    <property type="entry name" value="Periplasmic binding protein-like II"/>
    <property type="match status" value="1"/>
</dbReference>
<protein>
    <submittedName>
        <fullName evidence="3">Tripartite tricarboxylate transporter substrate binding protein</fullName>
    </submittedName>
</protein>
<dbReference type="PIRSF" id="PIRSF017082">
    <property type="entry name" value="YflP"/>
    <property type="match status" value="1"/>
</dbReference>
<dbReference type="InterPro" id="IPR042100">
    <property type="entry name" value="Bug_dom1"/>
</dbReference>
<dbReference type="Gene3D" id="3.40.190.150">
    <property type="entry name" value="Bordetella uptake gene, domain 1"/>
    <property type="match status" value="1"/>
</dbReference>
<proteinExistence type="inferred from homology"/>
<feature type="signal peptide" evidence="2">
    <location>
        <begin position="1"/>
        <end position="19"/>
    </location>
</feature>
<comment type="caution">
    <text evidence="3">The sequence shown here is derived from an EMBL/GenBank/DDBJ whole genome shotgun (WGS) entry which is preliminary data.</text>
</comment>
<keyword evidence="2" id="KW-0732">Signal</keyword>
<feature type="chain" id="PRO_5043958113" evidence="2">
    <location>
        <begin position="20"/>
        <end position="322"/>
    </location>
</feature>
<sequence>MKAITTLILSAALATGAGAAPPQHWPIKPVKLVVSQPPGGTMDIVSRQVADQLGKVLGQPVVVDNKPGANGIIATQQVARAAADGYTLIMGSGVTHTINPYLYPRVGYDPVKDFTPIANLVSAPNVIAVNARVPATHLQALIDAAKAKPGVLNYASPGVGGTGQLTMELLKASAGIDITHIPYPGIAASVQDTIAGRTEMVALPPAALLAHFQSGALRPLAVTSPRRTRLLPDVPTVAESGFKGFEGVAWFGILGPADLPPDVVRTLRLSLRKVMEMPAMRERLASQGLDITYSEGAAFADYMQMDADRWKEVIRLSGAKVE</sequence>
<dbReference type="AlphaFoldDB" id="A0AAW4XPW1"/>
<organism evidence="3 4">
    <name type="scientific">Comamonas koreensis</name>
    <dbReference type="NCBI Taxonomy" id="160825"/>
    <lineage>
        <taxon>Bacteria</taxon>
        <taxon>Pseudomonadati</taxon>
        <taxon>Pseudomonadota</taxon>
        <taxon>Betaproteobacteria</taxon>
        <taxon>Burkholderiales</taxon>
        <taxon>Comamonadaceae</taxon>
        <taxon>Comamonas</taxon>
    </lineage>
</organism>
<dbReference type="EMBL" id="JAJNCT010000005">
    <property type="protein sequence ID" value="MCD2164097.1"/>
    <property type="molecule type" value="Genomic_DNA"/>
</dbReference>